<dbReference type="PANTHER" id="PTHR14269">
    <property type="entry name" value="CDP-DIACYLGLYCEROL--GLYCEROL-3-PHOSPHATE 3-PHOSPHATIDYLTRANSFERASE-RELATED"/>
    <property type="match status" value="1"/>
</dbReference>
<protein>
    <submittedName>
        <fullName evidence="1">Uncharacterized protein</fullName>
    </submittedName>
</protein>
<dbReference type="InterPro" id="IPR050324">
    <property type="entry name" value="CDP-alcohol_PTase-I"/>
</dbReference>
<evidence type="ECO:0000313" key="2">
    <source>
        <dbReference type="Proteomes" id="UP000703661"/>
    </source>
</evidence>
<reference evidence="1" key="1">
    <citation type="journal article" date="2020" name="Fungal Divers.">
        <title>Resolving the Mortierellaceae phylogeny through synthesis of multi-gene phylogenetics and phylogenomics.</title>
        <authorList>
            <person name="Vandepol N."/>
            <person name="Liber J."/>
            <person name="Desiro A."/>
            <person name="Na H."/>
            <person name="Kennedy M."/>
            <person name="Barry K."/>
            <person name="Grigoriev I.V."/>
            <person name="Miller A.N."/>
            <person name="O'Donnell K."/>
            <person name="Stajich J.E."/>
            <person name="Bonito G."/>
        </authorList>
    </citation>
    <scope>NUCLEOTIDE SEQUENCE</scope>
    <source>
        <strain evidence="1">NRRL 2769</strain>
    </source>
</reference>
<proteinExistence type="predicted"/>
<dbReference type="Proteomes" id="UP000703661">
    <property type="component" value="Unassembled WGS sequence"/>
</dbReference>
<organism evidence="1 2">
    <name type="scientific">Entomortierella chlamydospora</name>
    <dbReference type="NCBI Taxonomy" id="101097"/>
    <lineage>
        <taxon>Eukaryota</taxon>
        <taxon>Fungi</taxon>
        <taxon>Fungi incertae sedis</taxon>
        <taxon>Mucoromycota</taxon>
        <taxon>Mortierellomycotina</taxon>
        <taxon>Mortierellomycetes</taxon>
        <taxon>Mortierellales</taxon>
        <taxon>Mortierellaceae</taxon>
        <taxon>Entomortierella</taxon>
    </lineage>
</organism>
<name>A0A9P6SZV1_9FUNG</name>
<dbReference type="GO" id="GO:0005739">
    <property type="term" value="C:mitochondrion"/>
    <property type="evidence" value="ECO:0007669"/>
    <property type="project" value="TreeGrafter"/>
</dbReference>
<comment type="caution">
    <text evidence="1">The sequence shown here is derived from an EMBL/GenBank/DDBJ whole genome shotgun (WGS) entry which is preliminary data.</text>
</comment>
<dbReference type="InterPro" id="IPR036412">
    <property type="entry name" value="HAD-like_sf"/>
</dbReference>
<sequence length="349" mass="38799">MISHFPLPSLRSTFRYARGLHTKTNVAPFNIAFDIDGVLIKINGENMIVSHSPMRALVPLYKDSNVLVVGGEGSSCKYVAQSYGFKRVVTPEEVHSVYPSVCPTSTCHARPDFQRKEHQNLEEPIDAVMVFHDSVDWGRDLQLCLDALASKGGVLGTIKESADLHSTKQSVPIYFSNPDIVWSNDYPVPRFGQGTFRICLENIYKVKSLTTKRGLNHTRQSLKRNPFWSNVRFAFTQALTSQDLEYTTFGKPMANTYKYADKLLDRIAPLPSGPNGQASKRAVYAVGDNPYSDIAGANAHGWDSVLVKTGVFRSKGLENHAVHPATAVVENVEDAVRWIIAKEKMKLQG</sequence>
<dbReference type="Pfam" id="PF13242">
    <property type="entry name" value="Hydrolase_like"/>
    <property type="match status" value="1"/>
</dbReference>
<dbReference type="AlphaFoldDB" id="A0A9P6SZV1"/>
<dbReference type="SUPFAM" id="SSF56784">
    <property type="entry name" value="HAD-like"/>
    <property type="match status" value="1"/>
</dbReference>
<gene>
    <name evidence="1" type="ORF">BGZ80_010314</name>
</gene>
<dbReference type="GO" id="GO:0046474">
    <property type="term" value="P:glycerophospholipid biosynthetic process"/>
    <property type="evidence" value="ECO:0007669"/>
    <property type="project" value="TreeGrafter"/>
</dbReference>
<accession>A0A9P6SZV1</accession>
<dbReference type="InterPro" id="IPR023214">
    <property type="entry name" value="HAD_sf"/>
</dbReference>
<dbReference type="PANTHER" id="PTHR14269:SF4">
    <property type="entry name" value="CAT EYE SYNDROME CRITICAL REGION PROTEIN 5"/>
    <property type="match status" value="1"/>
</dbReference>
<dbReference type="Gene3D" id="3.40.50.1000">
    <property type="entry name" value="HAD superfamily/HAD-like"/>
    <property type="match status" value="2"/>
</dbReference>
<evidence type="ECO:0000313" key="1">
    <source>
        <dbReference type="EMBL" id="KAG0014670.1"/>
    </source>
</evidence>
<dbReference type="EMBL" id="JAAAID010000703">
    <property type="protein sequence ID" value="KAG0014670.1"/>
    <property type="molecule type" value="Genomic_DNA"/>
</dbReference>
<keyword evidence="2" id="KW-1185">Reference proteome</keyword>